<keyword evidence="3" id="KW-1185">Reference proteome</keyword>
<dbReference type="RefSeq" id="WP_305010538.1">
    <property type="nucleotide sequence ID" value="NZ_JAUQSX010000002.1"/>
</dbReference>
<proteinExistence type="predicted"/>
<evidence type="ECO:0000313" key="3">
    <source>
        <dbReference type="Proteomes" id="UP001167796"/>
    </source>
</evidence>
<reference evidence="2" key="1">
    <citation type="submission" date="2023-07" db="EMBL/GenBank/DDBJ databases">
        <authorList>
            <person name="Kim M.K."/>
        </authorList>
    </citation>
    <scope>NUCLEOTIDE SEQUENCE</scope>
    <source>
        <strain evidence="2">M29</strain>
    </source>
</reference>
<dbReference type="Pfam" id="PF22481">
    <property type="entry name" value="DUF6985"/>
    <property type="match status" value="1"/>
</dbReference>
<organism evidence="2 3">
    <name type="scientific">Hymenobacter mellowenesis</name>
    <dbReference type="NCBI Taxonomy" id="3063995"/>
    <lineage>
        <taxon>Bacteria</taxon>
        <taxon>Pseudomonadati</taxon>
        <taxon>Bacteroidota</taxon>
        <taxon>Cytophagia</taxon>
        <taxon>Cytophagales</taxon>
        <taxon>Hymenobacteraceae</taxon>
        <taxon>Hymenobacter</taxon>
    </lineage>
</organism>
<dbReference type="Proteomes" id="UP001167796">
    <property type="component" value="Unassembled WGS sequence"/>
</dbReference>
<comment type="caution">
    <text evidence="2">The sequence shown here is derived from an EMBL/GenBank/DDBJ whole genome shotgun (WGS) entry which is preliminary data.</text>
</comment>
<dbReference type="InterPro" id="IPR054254">
    <property type="entry name" value="DUF6985"/>
</dbReference>
<evidence type="ECO:0000259" key="1">
    <source>
        <dbReference type="Pfam" id="PF22481"/>
    </source>
</evidence>
<gene>
    <name evidence="2" type="ORF">Q5H92_05740</name>
</gene>
<feature type="domain" description="DUF6985" evidence="1">
    <location>
        <begin position="44"/>
        <end position="176"/>
    </location>
</feature>
<dbReference type="EMBL" id="JAUQSX010000002">
    <property type="protein sequence ID" value="MDO7845850.1"/>
    <property type="molecule type" value="Genomic_DNA"/>
</dbReference>
<name>A0ABT9A7M7_9BACT</name>
<sequence length="191" mass="21061">MTADDTLSPPFPPFEWDGYYWDGAVKLPAWAGQRPWQLGADSANDTIEIHVNTEGDEPAPPLPSQAAAFEDLLARQESVRDAILQAVFALYAENYLVWREENGYDEAEAEEFLPALRQPADLKALITLTSITIFPTAKAGLSYTGYTFVCTWEDEHGLGAMLHGSRVVEIGGADTAILEWIATKDLEGQEQ</sequence>
<accession>A0ABT9A7M7</accession>
<evidence type="ECO:0000313" key="2">
    <source>
        <dbReference type="EMBL" id="MDO7845850.1"/>
    </source>
</evidence>
<protein>
    <recommendedName>
        <fullName evidence="1">DUF6985 domain-containing protein</fullName>
    </recommendedName>
</protein>